<dbReference type="EMBL" id="CP170721">
    <property type="protein sequence ID" value="XIA17779.1"/>
    <property type="molecule type" value="Genomic_DNA"/>
</dbReference>
<dbReference type="AlphaFoldDB" id="A0AB74USR1"/>
<dbReference type="Pfam" id="PF11101">
    <property type="entry name" value="DUF2884"/>
    <property type="match status" value="1"/>
</dbReference>
<sequence>MRVLLSAVIAAAVLAAMPVQAQDLAATCHASSSYDVTLQPQGVLFDRSTPAPTRVELHDGSLRTDGVAVVLTPPQQDRLSVFQRDLQALAPRVRQVAQSGVDMAAQALREEVAGLGLAAATRAEFDRRLAAHASELKQRIARSQSTHDWQGDLIQQYANQVSADLMPLVAGDLGQQAIDAALAGDLQSAADLRDRAGSLVTTLQPRLQQRMQALRPQIEALCPSIQRLARLQQGLHDAHGQPLNLLHVDATSGASAAAPAD</sequence>
<name>A0AB74USR1_9GAMM</name>
<keyword evidence="1" id="KW-0732">Signal</keyword>
<evidence type="ECO:0000256" key="1">
    <source>
        <dbReference type="SAM" id="SignalP"/>
    </source>
</evidence>
<accession>A0AB74USR1</accession>
<protein>
    <submittedName>
        <fullName evidence="2">DUF2884 family protein</fullName>
    </submittedName>
</protein>
<dbReference type="RefSeq" id="WP_395121108.1">
    <property type="nucleotide sequence ID" value="NZ_CP170721.1"/>
</dbReference>
<gene>
    <name evidence="2" type="ORF">ACFYG5_14600</name>
</gene>
<organism evidence="2">
    <name type="scientific">Rhodanobacter sp. FW102-FHT14D07</name>
    <dbReference type="NCBI Taxonomy" id="3351462"/>
    <lineage>
        <taxon>Bacteria</taxon>
        <taxon>Pseudomonadati</taxon>
        <taxon>Pseudomonadota</taxon>
        <taxon>Gammaproteobacteria</taxon>
        <taxon>Lysobacterales</taxon>
        <taxon>Rhodanobacteraceae</taxon>
        <taxon>Rhodanobacter</taxon>
    </lineage>
</organism>
<evidence type="ECO:0000313" key="2">
    <source>
        <dbReference type="EMBL" id="XIA17779.1"/>
    </source>
</evidence>
<proteinExistence type="predicted"/>
<dbReference type="InterPro" id="IPR021307">
    <property type="entry name" value="DUF2884"/>
</dbReference>
<feature type="signal peptide" evidence="1">
    <location>
        <begin position="1"/>
        <end position="21"/>
    </location>
</feature>
<feature type="chain" id="PRO_5044506852" evidence="1">
    <location>
        <begin position="22"/>
        <end position="261"/>
    </location>
</feature>
<reference evidence="2" key="1">
    <citation type="submission" date="2024-10" db="EMBL/GenBank/DDBJ databases">
        <authorList>
            <person name="Lesea H.P."/>
            <person name="Kuehl J.V."/>
            <person name="Chandonia J.-M."/>
        </authorList>
    </citation>
    <scope>NUCLEOTIDE SEQUENCE</scope>
    <source>
        <strain evidence="2">FW102-FHT14D07</strain>
    </source>
</reference>